<reference evidence="2 3" key="1">
    <citation type="journal article" date="2019" name="Nat. Ecol. Evol.">
        <title>Megaphylogeny resolves global patterns of mushroom evolution.</title>
        <authorList>
            <person name="Varga T."/>
            <person name="Krizsan K."/>
            <person name="Foldi C."/>
            <person name="Dima B."/>
            <person name="Sanchez-Garcia M."/>
            <person name="Sanchez-Ramirez S."/>
            <person name="Szollosi G.J."/>
            <person name="Szarkandi J.G."/>
            <person name="Papp V."/>
            <person name="Albert L."/>
            <person name="Andreopoulos W."/>
            <person name="Angelini C."/>
            <person name="Antonin V."/>
            <person name="Barry K.W."/>
            <person name="Bougher N.L."/>
            <person name="Buchanan P."/>
            <person name="Buyck B."/>
            <person name="Bense V."/>
            <person name="Catcheside P."/>
            <person name="Chovatia M."/>
            <person name="Cooper J."/>
            <person name="Damon W."/>
            <person name="Desjardin D."/>
            <person name="Finy P."/>
            <person name="Geml J."/>
            <person name="Haridas S."/>
            <person name="Hughes K."/>
            <person name="Justo A."/>
            <person name="Karasinski D."/>
            <person name="Kautmanova I."/>
            <person name="Kiss B."/>
            <person name="Kocsube S."/>
            <person name="Kotiranta H."/>
            <person name="LaButti K.M."/>
            <person name="Lechner B.E."/>
            <person name="Liimatainen K."/>
            <person name="Lipzen A."/>
            <person name="Lukacs Z."/>
            <person name="Mihaltcheva S."/>
            <person name="Morgado L.N."/>
            <person name="Niskanen T."/>
            <person name="Noordeloos M.E."/>
            <person name="Ohm R.A."/>
            <person name="Ortiz-Santana B."/>
            <person name="Ovrebo C."/>
            <person name="Racz N."/>
            <person name="Riley R."/>
            <person name="Savchenko A."/>
            <person name="Shiryaev A."/>
            <person name="Soop K."/>
            <person name="Spirin V."/>
            <person name="Szebenyi C."/>
            <person name="Tomsovsky M."/>
            <person name="Tulloss R.E."/>
            <person name="Uehling J."/>
            <person name="Grigoriev I.V."/>
            <person name="Vagvolgyi C."/>
            <person name="Papp T."/>
            <person name="Martin F.M."/>
            <person name="Miettinen O."/>
            <person name="Hibbett D.S."/>
            <person name="Nagy L.G."/>
        </authorList>
    </citation>
    <scope>NUCLEOTIDE SEQUENCE [LARGE SCALE GENOMIC DNA]</scope>
    <source>
        <strain evidence="2 3">HHB13444</strain>
    </source>
</reference>
<dbReference type="InParanoid" id="A0A5C3P3M4"/>
<evidence type="ECO:0000313" key="2">
    <source>
        <dbReference type="EMBL" id="TFK84256.1"/>
    </source>
</evidence>
<dbReference type="AlphaFoldDB" id="A0A5C3P3M4"/>
<evidence type="ECO:0000313" key="3">
    <source>
        <dbReference type="Proteomes" id="UP000308197"/>
    </source>
</evidence>
<accession>A0A5C3P3M4</accession>
<dbReference type="Proteomes" id="UP000308197">
    <property type="component" value="Unassembled WGS sequence"/>
</dbReference>
<dbReference type="EMBL" id="ML211329">
    <property type="protein sequence ID" value="TFK84256.1"/>
    <property type="molecule type" value="Genomic_DNA"/>
</dbReference>
<evidence type="ECO:0000256" key="1">
    <source>
        <dbReference type="SAM" id="MobiDB-lite"/>
    </source>
</evidence>
<organism evidence="2 3">
    <name type="scientific">Polyporus arcularius HHB13444</name>
    <dbReference type="NCBI Taxonomy" id="1314778"/>
    <lineage>
        <taxon>Eukaryota</taxon>
        <taxon>Fungi</taxon>
        <taxon>Dikarya</taxon>
        <taxon>Basidiomycota</taxon>
        <taxon>Agaricomycotina</taxon>
        <taxon>Agaricomycetes</taxon>
        <taxon>Polyporales</taxon>
        <taxon>Polyporaceae</taxon>
        <taxon>Polyporus</taxon>
    </lineage>
</organism>
<proteinExistence type="predicted"/>
<sequence length="156" mass="17039">MYARADCNSYLSESLSAATWPSAGRVPGKSPSSHTMALPIRPSHHPAAARRPRCTHPRVPSAYCCRCYLSNHLACTGRRRLEADAGDMDRICMGPALVLIRWTRLVAQRLRCTPASFAVGPARVVCSCSRPACPEHTPDPQTRKSPRSQGRGRGCI</sequence>
<keyword evidence="3" id="KW-1185">Reference proteome</keyword>
<name>A0A5C3P3M4_9APHY</name>
<protein>
    <submittedName>
        <fullName evidence="2">Uncharacterized protein</fullName>
    </submittedName>
</protein>
<feature type="region of interest" description="Disordered" evidence="1">
    <location>
        <begin position="133"/>
        <end position="156"/>
    </location>
</feature>
<gene>
    <name evidence="2" type="ORF">K466DRAFT_231071</name>
</gene>